<dbReference type="EMBL" id="FPHC01000028">
    <property type="protein sequence ID" value="SFV52965.1"/>
    <property type="molecule type" value="Genomic_DNA"/>
</dbReference>
<feature type="domain" description="Methyltransferase type 12" evidence="1">
    <location>
        <begin position="71"/>
        <end position="169"/>
    </location>
</feature>
<reference evidence="2" key="1">
    <citation type="submission" date="2016-10" db="EMBL/GenBank/DDBJ databases">
        <authorList>
            <person name="de Groot N.N."/>
        </authorList>
    </citation>
    <scope>NUCLEOTIDE SEQUENCE</scope>
</reference>
<dbReference type="SUPFAM" id="SSF53335">
    <property type="entry name" value="S-adenosyl-L-methionine-dependent methyltransferases"/>
    <property type="match status" value="1"/>
</dbReference>
<evidence type="ECO:0000259" key="1">
    <source>
        <dbReference type="Pfam" id="PF08242"/>
    </source>
</evidence>
<dbReference type="Pfam" id="PF08242">
    <property type="entry name" value="Methyltransf_12"/>
    <property type="match status" value="1"/>
</dbReference>
<dbReference type="CDD" id="cd02440">
    <property type="entry name" value="AdoMet_MTases"/>
    <property type="match status" value="1"/>
</dbReference>
<keyword evidence="2" id="KW-0808">Transferase</keyword>
<organism evidence="2">
    <name type="scientific">hydrothermal vent metagenome</name>
    <dbReference type="NCBI Taxonomy" id="652676"/>
    <lineage>
        <taxon>unclassified sequences</taxon>
        <taxon>metagenomes</taxon>
        <taxon>ecological metagenomes</taxon>
    </lineage>
</organism>
<sequence length="296" mass="34255">MGAKLNLKYYRGEDLYSDGDIEDDLLEIVKKYDNYEMVLANDDRWAILYHLSPIRHNIINWYPFRDGTSCLEIGGGCGAITGALCRSMDSVTVVELSKRRSTINYERHKEYDNLEIIVGNLNDIEFENKFDYITLNGVLEYAGLFTDSDEPYRDFLIQIKKYLKDNGKLIIAIENRYGLKYFAGAKEDHTGVEFDGISGYPNRGSVKTFGKRELEELLVESGLSEQKFYYPHPDYKMPIEIYSDEWLPNRNSPMLKTPNYDQERLELFDESKAFQGIIDNGQFPFFANSFLVICGE</sequence>
<gene>
    <name evidence="2" type="ORF">MNB_SV-6-4</name>
</gene>
<accession>A0A1W1BHJ7</accession>
<dbReference type="InterPro" id="IPR029063">
    <property type="entry name" value="SAM-dependent_MTases_sf"/>
</dbReference>
<protein>
    <submittedName>
        <fullName evidence="2">Glycosyl transferase, group 2 family protein</fullName>
    </submittedName>
</protein>
<dbReference type="AlphaFoldDB" id="A0A1W1BHJ7"/>
<proteinExistence type="predicted"/>
<name>A0A1W1BHJ7_9ZZZZ</name>
<dbReference type="Gene3D" id="3.40.50.150">
    <property type="entry name" value="Vaccinia Virus protein VP39"/>
    <property type="match status" value="1"/>
</dbReference>
<evidence type="ECO:0000313" key="2">
    <source>
        <dbReference type="EMBL" id="SFV52965.1"/>
    </source>
</evidence>
<dbReference type="InterPro" id="IPR013217">
    <property type="entry name" value="Methyltransf_12"/>
</dbReference>
<dbReference type="GO" id="GO:0016740">
    <property type="term" value="F:transferase activity"/>
    <property type="evidence" value="ECO:0007669"/>
    <property type="project" value="UniProtKB-KW"/>
</dbReference>